<dbReference type="AlphaFoldDB" id="A0A4Q0YSM8"/>
<feature type="region of interest" description="Disordered" evidence="1">
    <location>
        <begin position="115"/>
        <end position="187"/>
    </location>
</feature>
<dbReference type="EMBL" id="PEIB01000026">
    <property type="protein sequence ID" value="RXJ72109.1"/>
    <property type="molecule type" value="Genomic_DNA"/>
</dbReference>
<reference evidence="3 4" key="1">
    <citation type="submission" date="2017-10" db="EMBL/GenBank/DDBJ databases">
        <title>Nyctiphanis sp. nov., isolated from the stomach of the euphausiid Nyctiphanes simplex (Hansen, 1911) in the Gulf of California.</title>
        <authorList>
            <person name="Gomez-Gil B."/>
            <person name="Aguilar-Mendez M."/>
            <person name="Lopez-Cortes A."/>
            <person name="Gomez-Gutierrez J."/>
            <person name="Roque A."/>
            <person name="Lang E."/>
            <person name="Gonzalez-Castillo A."/>
        </authorList>
    </citation>
    <scope>NUCLEOTIDE SEQUENCE [LARGE SCALE GENOMIC DNA]</scope>
    <source>
        <strain evidence="3 4">CAIM 600</strain>
    </source>
</reference>
<evidence type="ECO:0000256" key="1">
    <source>
        <dbReference type="SAM" id="MobiDB-lite"/>
    </source>
</evidence>
<keyword evidence="4" id="KW-1185">Reference proteome</keyword>
<organism evidence="3 4">
    <name type="scientific">Veronia nyctiphanis</name>
    <dbReference type="NCBI Taxonomy" id="1278244"/>
    <lineage>
        <taxon>Bacteria</taxon>
        <taxon>Pseudomonadati</taxon>
        <taxon>Pseudomonadota</taxon>
        <taxon>Gammaproteobacteria</taxon>
        <taxon>Vibrionales</taxon>
        <taxon>Vibrionaceae</taxon>
        <taxon>Veronia</taxon>
    </lineage>
</organism>
<accession>A0A4Q0YSM8</accession>
<evidence type="ECO:0000313" key="4">
    <source>
        <dbReference type="Proteomes" id="UP000290287"/>
    </source>
</evidence>
<dbReference type="Proteomes" id="UP000290287">
    <property type="component" value="Unassembled WGS sequence"/>
</dbReference>
<dbReference type="OrthoDB" id="7346546at2"/>
<evidence type="ECO:0000313" key="3">
    <source>
        <dbReference type="EMBL" id="RXJ72109.1"/>
    </source>
</evidence>
<protein>
    <submittedName>
        <fullName evidence="3">Zinc-binding protein</fullName>
    </submittedName>
</protein>
<comment type="caution">
    <text evidence="3">The sequence shown here is derived from an EMBL/GenBank/DDBJ whole genome shotgun (WGS) entry which is preliminary data.</text>
</comment>
<feature type="chain" id="PRO_5020802234" evidence="2">
    <location>
        <begin position="24"/>
        <end position="249"/>
    </location>
</feature>
<feature type="signal peptide" evidence="2">
    <location>
        <begin position="1"/>
        <end position="23"/>
    </location>
</feature>
<proteinExistence type="predicted"/>
<evidence type="ECO:0000256" key="2">
    <source>
        <dbReference type="SAM" id="SignalP"/>
    </source>
</evidence>
<dbReference type="InterPro" id="IPR021253">
    <property type="entry name" value="ZrgA-like"/>
</dbReference>
<sequence>MGTKIKLAVAIASAAVMSSSVFAEEKDHRHHKAHVHAEVTVNLLQSDESVLLEIEAPANDVVGFEHQPKNDAQKDAIKRALALLNKPDSLFAFNKDAECEVKDIDIAHTFDVEHDDHDEHHDDHKKGHDHHDEHHDDHKKGHDHHDEHHDDHKKGHDDHDEHHDDHKKGHDHHDEHKGHHDDHHDEHKAEHREFIVNYSFECHHPEKLSSFSTNWFSEFSATEEINLKGVMDKGAVSKELTAKNNKVSL</sequence>
<gene>
    <name evidence="3" type="ORF">CS022_17720</name>
</gene>
<dbReference type="RefSeq" id="WP_129123378.1">
    <property type="nucleotide sequence ID" value="NZ_PEIB01000026.1"/>
</dbReference>
<dbReference type="Pfam" id="PF10986">
    <property type="entry name" value="ZrgA"/>
    <property type="match status" value="2"/>
</dbReference>
<name>A0A4Q0YSM8_9GAMM</name>
<keyword evidence="2" id="KW-0732">Signal</keyword>